<keyword evidence="3" id="KW-1185">Reference proteome</keyword>
<dbReference type="Proteomes" id="UP000282184">
    <property type="component" value="Unassembled WGS sequence"/>
</dbReference>
<gene>
    <name evidence="2" type="ORF">EJV47_10160</name>
</gene>
<name>A0A3S0JAE1_9BACT</name>
<keyword evidence="1" id="KW-0472">Membrane</keyword>
<sequence length="80" mass="9122">MVFTLVAVLVYWAALAYAYLTYTLTQLPYTLTGHYFDGKTIYYASHIPGFALLTVALFALATLLTYGVYRLWRRADQSAR</sequence>
<evidence type="ECO:0000313" key="3">
    <source>
        <dbReference type="Proteomes" id="UP000282184"/>
    </source>
</evidence>
<reference evidence="2 3" key="1">
    <citation type="submission" date="2018-12" db="EMBL/GenBank/DDBJ databases">
        <title>Hymenobacter gummosus sp. nov., isolated from a spring.</title>
        <authorList>
            <person name="Nie L."/>
        </authorList>
    </citation>
    <scope>NUCLEOTIDE SEQUENCE [LARGE SCALE GENOMIC DNA]</scope>
    <source>
        <strain evidence="2 3">KCTC 52166</strain>
    </source>
</reference>
<organism evidence="2 3">
    <name type="scientific">Hymenobacter gummosus</name>
    <dbReference type="NCBI Taxonomy" id="1776032"/>
    <lineage>
        <taxon>Bacteria</taxon>
        <taxon>Pseudomonadati</taxon>
        <taxon>Bacteroidota</taxon>
        <taxon>Cytophagia</taxon>
        <taxon>Cytophagales</taxon>
        <taxon>Hymenobacteraceae</taxon>
        <taxon>Hymenobacter</taxon>
    </lineage>
</organism>
<accession>A0A3S0JAE1</accession>
<dbReference type="RefSeq" id="WP_126693049.1">
    <property type="nucleotide sequence ID" value="NZ_RXOF01000005.1"/>
</dbReference>
<comment type="caution">
    <text evidence="2">The sequence shown here is derived from an EMBL/GenBank/DDBJ whole genome shotgun (WGS) entry which is preliminary data.</text>
</comment>
<keyword evidence="1" id="KW-0812">Transmembrane</keyword>
<keyword evidence="1" id="KW-1133">Transmembrane helix</keyword>
<protein>
    <submittedName>
        <fullName evidence="2">Uncharacterized protein</fullName>
    </submittedName>
</protein>
<feature type="transmembrane region" description="Helical" evidence="1">
    <location>
        <begin position="42"/>
        <end position="69"/>
    </location>
</feature>
<dbReference type="EMBL" id="RXOF01000005">
    <property type="protein sequence ID" value="RTQ49998.1"/>
    <property type="molecule type" value="Genomic_DNA"/>
</dbReference>
<evidence type="ECO:0000256" key="1">
    <source>
        <dbReference type="SAM" id="Phobius"/>
    </source>
</evidence>
<dbReference type="AlphaFoldDB" id="A0A3S0JAE1"/>
<proteinExistence type="predicted"/>
<evidence type="ECO:0000313" key="2">
    <source>
        <dbReference type="EMBL" id="RTQ49998.1"/>
    </source>
</evidence>